<feature type="transmembrane region" description="Helical" evidence="2">
    <location>
        <begin position="63"/>
        <end position="81"/>
    </location>
</feature>
<feature type="compositionally biased region" description="Basic residues" evidence="1">
    <location>
        <begin position="427"/>
        <end position="436"/>
    </location>
</feature>
<organism evidence="3 4">
    <name type="scientific">Paraburkholderia ultramafica</name>
    <dbReference type="NCBI Taxonomy" id="1544867"/>
    <lineage>
        <taxon>Bacteria</taxon>
        <taxon>Pseudomonadati</taxon>
        <taxon>Pseudomonadota</taxon>
        <taxon>Betaproteobacteria</taxon>
        <taxon>Burkholderiales</taxon>
        <taxon>Burkholderiaceae</taxon>
        <taxon>Paraburkholderia</taxon>
    </lineage>
</organism>
<feature type="transmembrane region" description="Helical" evidence="2">
    <location>
        <begin position="196"/>
        <end position="215"/>
    </location>
</feature>
<protein>
    <recommendedName>
        <fullName evidence="5">O-antigen ligase</fullName>
    </recommendedName>
</protein>
<keyword evidence="2" id="KW-0812">Transmembrane</keyword>
<name>A0A6S7AXB2_9BURK</name>
<feature type="transmembrane region" description="Helical" evidence="2">
    <location>
        <begin position="401"/>
        <end position="420"/>
    </location>
</feature>
<feature type="compositionally biased region" description="Polar residues" evidence="1">
    <location>
        <begin position="467"/>
        <end position="488"/>
    </location>
</feature>
<feature type="transmembrane region" description="Helical" evidence="2">
    <location>
        <begin position="147"/>
        <end position="164"/>
    </location>
</feature>
<evidence type="ECO:0000313" key="4">
    <source>
        <dbReference type="Proteomes" id="UP000494365"/>
    </source>
</evidence>
<feature type="transmembrane region" description="Helical" evidence="2">
    <location>
        <begin position="222"/>
        <end position="243"/>
    </location>
</feature>
<feature type="transmembrane region" description="Helical" evidence="2">
    <location>
        <begin position="30"/>
        <end position="51"/>
    </location>
</feature>
<evidence type="ECO:0000313" key="3">
    <source>
        <dbReference type="EMBL" id="CAB3780894.1"/>
    </source>
</evidence>
<dbReference type="AlphaFoldDB" id="A0A6S7AXB2"/>
<feature type="transmembrane region" description="Helical" evidence="2">
    <location>
        <begin position="93"/>
        <end position="110"/>
    </location>
</feature>
<evidence type="ECO:0000256" key="2">
    <source>
        <dbReference type="SAM" id="Phobius"/>
    </source>
</evidence>
<feature type="transmembrane region" description="Helical" evidence="2">
    <location>
        <begin position="331"/>
        <end position="359"/>
    </location>
</feature>
<accession>A0A6S7AXB2</accession>
<evidence type="ECO:0000256" key="1">
    <source>
        <dbReference type="SAM" id="MobiDB-lite"/>
    </source>
</evidence>
<reference evidence="3 4" key="1">
    <citation type="submission" date="2020-04" db="EMBL/GenBank/DDBJ databases">
        <authorList>
            <person name="De Canck E."/>
        </authorList>
    </citation>
    <scope>NUCLEOTIDE SEQUENCE [LARGE SCALE GENOMIC DNA]</scope>
    <source>
        <strain evidence="3 4">LMG 28614</strain>
    </source>
</reference>
<evidence type="ECO:0008006" key="5">
    <source>
        <dbReference type="Google" id="ProtNLM"/>
    </source>
</evidence>
<keyword evidence="2" id="KW-1133">Transmembrane helix</keyword>
<dbReference type="EMBL" id="CADIKK010000004">
    <property type="protein sequence ID" value="CAB3780894.1"/>
    <property type="molecule type" value="Genomic_DNA"/>
</dbReference>
<feature type="transmembrane region" description="Helical" evidence="2">
    <location>
        <begin position="173"/>
        <end position="190"/>
    </location>
</feature>
<feature type="transmembrane region" description="Helical" evidence="2">
    <location>
        <begin position="122"/>
        <end position="141"/>
    </location>
</feature>
<proteinExistence type="predicted"/>
<dbReference type="RefSeq" id="WP_175148550.1">
    <property type="nucleotide sequence ID" value="NZ_CADIKK010000004.1"/>
</dbReference>
<sequence>MRHQYATPWIWIFLLPLALDYKATDANTGHFAQSALVLPAAAAGLALLLIAPRFHERSRLRSVVTISMLLCVFGSIVAQLVQDNDTGNYLRTLLPFMLFMLGYLVACRPWSEYRLSQFEKALFVANVISLVFTFVYGMATGGGLEDVRYRIISVTLLGLQGVLLHEFVVARRFSFFTVAVFAGTIIVELLSVTRSLLVGTVLLFLLAMALSAPTIRDIWRALARSLVVGAVLAGMAGVAALSFPTVAEHWTQRIFASEETASGKDPTTITRLAEMRNQYDQVTSSADALLFGEGYGHYYRYSPVYLPDLAGQFSEKDFYAINEWAAGHNFWVYQLFAGGLVFGIGMPLATLAALAICFFSYRYWRSVVPDAPLLPVLGRAIMLFAALPATSIGGNPLGPRFSGLVFGVALGLMIATHARLQRALPARIKRPPRPPQHHPAAMPELPGRIQPGMGRADLASTLGMSHAESTASKPNQISALVSRSSPARHSNRPNIVR</sequence>
<keyword evidence="2" id="KW-0472">Membrane</keyword>
<feature type="transmembrane region" description="Helical" evidence="2">
    <location>
        <begin position="371"/>
        <end position="389"/>
    </location>
</feature>
<dbReference type="Proteomes" id="UP000494365">
    <property type="component" value="Unassembled WGS sequence"/>
</dbReference>
<gene>
    <name evidence="3" type="ORF">LMG28614_01111</name>
</gene>
<feature type="region of interest" description="Disordered" evidence="1">
    <location>
        <begin position="427"/>
        <end position="497"/>
    </location>
</feature>
<keyword evidence="4" id="KW-1185">Reference proteome</keyword>